<evidence type="ECO:0000313" key="3">
    <source>
        <dbReference type="EMBL" id="KAG2118901.1"/>
    </source>
</evidence>
<dbReference type="InterPro" id="IPR045340">
    <property type="entry name" value="DUF6533"/>
</dbReference>
<protein>
    <recommendedName>
        <fullName evidence="2">DUF6533 domain-containing protein</fullName>
    </recommendedName>
</protein>
<dbReference type="EMBL" id="JABBWM010000003">
    <property type="protein sequence ID" value="KAG2118901.1"/>
    <property type="molecule type" value="Genomic_DNA"/>
</dbReference>
<dbReference type="Pfam" id="PF20151">
    <property type="entry name" value="DUF6533"/>
    <property type="match status" value="1"/>
</dbReference>
<evidence type="ECO:0000313" key="4">
    <source>
        <dbReference type="Proteomes" id="UP000823399"/>
    </source>
</evidence>
<reference evidence="3" key="1">
    <citation type="journal article" date="2020" name="New Phytol.">
        <title>Comparative genomics reveals dynamic genome evolution in host specialist ectomycorrhizal fungi.</title>
        <authorList>
            <person name="Lofgren L.A."/>
            <person name="Nguyen N.H."/>
            <person name="Vilgalys R."/>
            <person name="Ruytinx J."/>
            <person name="Liao H.L."/>
            <person name="Branco S."/>
            <person name="Kuo A."/>
            <person name="LaButti K."/>
            <person name="Lipzen A."/>
            <person name="Andreopoulos W."/>
            <person name="Pangilinan J."/>
            <person name="Riley R."/>
            <person name="Hundley H."/>
            <person name="Na H."/>
            <person name="Barry K."/>
            <person name="Grigoriev I.V."/>
            <person name="Stajich J.E."/>
            <person name="Kennedy P.G."/>
        </authorList>
    </citation>
    <scope>NUCLEOTIDE SEQUENCE</scope>
    <source>
        <strain evidence="3">FC423</strain>
    </source>
</reference>
<gene>
    <name evidence="3" type="ORF">F5147DRAFT_667349</name>
</gene>
<dbReference type="AlphaFoldDB" id="A0A9P7FJM4"/>
<keyword evidence="1" id="KW-0472">Membrane</keyword>
<accession>A0A9P7FJM4</accession>
<feature type="transmembrane region" description="Helical" evidence="1">
    <location>
        <begin position="113"/>
        <end position="136"/>
    </location>
</feature>
<dbReference type="RefSeq" id="XP_041299010.1">
    <property type="nucleotide sequence ID" value="XM_041435243.1"/>
</dbReference>
<keyword evidence="1" id="KW-0812">Transmembrane</keyword>
<evidence type="ECO:0000259" key="2">
    <source>
        <dbReference type="Pfam" id="PF20151"/>
    </source>
</evidence>
<dbReference type="Proteomes" id="UP000823399">
    <property type="component" value="Unassembled WGS sequence"/>
</dbReference>
<keyword evidence="1" id="KW-1133">Transmembrane helix</keyword>
<name>A0A9P7FJM4_9AGAM</name>
<sequence>MYVYIYGTSRRASLVHKTCLLPLESIMMESEYSADTFAASGSLRTSTYIYTSMATFWTYSYACSLHEEWTFLLQSRWTKIKCLYIIARYVPFLLFAGHLYMNFIPDEDPKKCHMIDNICSCFSIISITCSESIFVLRTYVLWNKNRFMLAAMLAAFLAAGAASTGLFFAFLHAVPFETSPIPGITGCYQPSDSIGFYVPFILSSVLQLGLISVTLIRALQTWQVSNNYLLAVLLKHNIFYYICGFSCSMVNVLASVFLQDAYKAMFQDFQFIILGILATHMHLHLWHKDQHQHSSMLTPMSEMSYVGRSTA</sequence>
<dbReference type="OrthoDB" id="2958007at2759"/>
<evidence type="ECO:0000256" key="1">
    <source>
        <dbReference type="SAM" id="Phobius"/>
    </source>
</evidence>
<feature type="transmembrane region" description="Helical" evidence="1">
    <location>
        <begin position="238"/>
        <end position="257"/>
    </location>
</feature>
<proteinExistence type="predicted"/>
<comment type="caution">
    <text evidence="3">The sequence shown here is derived from an EMBL/GenBank/DDBJ whole genome shotgun (WGS) entry which is preliminary data.</text>
</comment>
<feature type="transmembrane region" description="Helical" evidence="1">
    <location>
        <begin position="82"/>
        <end position="101"/>
    </location>
</feature>
<dbReference type="GeneID" id="64697502"/>
<feature type="domain" description="DUF6533" evidence="2">
    <location>
        <begin position="48"/>
        <end position="93"/>
    </location>
</feature>
<organism evidence="3 4">
    <name type="scientific">Suillus discolor</name>
    <dbReference type="NCBI Taxonomy" id="1912936"/>
    <lineage>
        <taxon>Eukaryota</taxon>
        <taxon>Fungi</taxon>
        <taxon>Dikarya</taxon>
        <taxon>Basidiomycota</taxon>
        <taxon>Agaricomycotina</taxon>
        <taxon>Agaricomycetes</taxon>
        <taxon>Agaricomycetidae</taxon>
        <taxon>Boletales</taxon>
        <taxon>Suillineae</taxon>
        <taxon>Suillaceae</taxon>
        <taxon>Suillus</taxon>
    </lineage>
</organism>
<feature type="transmembrane region" description="Helical" evidence="1">
    <location>
        <begin position="194"/>
        <end position="217"/>
    </location>
</feature>
<feature type="transmembrane region" description="Helical" evidence="1">
    <location>
        <begin position="269"/>
        <end position="286"/>
    </location>
</feature>
<keyword evidence="4" id="KW-1185">Reference proteome</keyword>
<feature type="transmembrane region" description="Helical" evidence="1">
    <location>
        <begin position="148"/>
        <end position="174"/>
    </location>
</feature>